<dbReference type="OrthoDB" id="9796770at2"/>
<dbReference type="InterPro" id="IPR000073">
    <property type="entry name" value="AB_hydrolase_1"/>
</dbReference>
<dbReference type="InterPro" id="IPR005944">
    <property type="entry name" value="Pro_iminopeptidase"/>
</dbReference>
<evidence type="ECO:0000259" key="14">
    <source>
        <dbReference type="Pfam" id="PF00561"/>
    </source>
</evidence>
<dbReference type="PRINTS" id="PR00111">
    <property type="entry name" value="ABHYDROLASE"/>
</dbReference>
<dbReference type="AlphaFoldDB" id="A0A1I4V7L7"/>
<dbReference type="PANTHER" id="PTHR43722:SF1">
    <property type="entry name" value="PROLINE IMINOPEPTIDASE"/>
    <property type="match status" value="1"/>
</dbReference>
<name>A0A1I4V7L7_9GAMM</name>
<evidence type="ECO:0000256" key="7">
    <source>
        <dbReference type="ARBA" id="ARBA00022490"/>
    </source>
</evidence>
<evidence type="ECO:0000256" key="2">
    <source>
        <dbReference type="ARBA" id="ARBA00004496"/>
    </source>
</evidence>
<feature type="domain" description="AB hydrolase-1" evidence="14">
    <location>
        <begin position="42"/>
        <end position="305"/>
    </location>
</feature>
<evidence type="ECO:0000256" key="6">
    <source>
        <dbReference type="ARBA" id="ARBA00022438"/>
    </source>
</evidence>
<dbReference type="InterPro" id="IPR002410">
    <property type="entry name" value="Peptidase_S33"/>
</dbReference>
<keyword evidence="16" id="KW-1185">Reference proteome</keyword>
<comment type="similarity">
    <text evidence="3 11 13">Belongs to the peptidase S33 family.</text>
</comment>
<dbReference type="STRING" id="578942.SAMN05216289_101178"/>
<evidence type="ECO:0000256" key="3">
    <source>
        <dbReference type="ARBA" id="ARBA00010088"/>
    </source>
</evidence>
<dbReference type="PRINTS" id="PR00793">
    <property type="entry name" value="PROAMNOPTASE"/>
</dbReference>
<accession>A0A1I4V7L7</accession>
<evidence type="ECO:0000256" key="4">
    <source>
        <dbReference type="ARBA" id="ARBA00012568"/>
    </source>
</evidence>
<dbReference type="RefSeq" id="WP_092403995.1">
    <property type="nucleotide sequence ID" value="NZ_FOVF01000001.1"/>
</dbReference>
<evidence type="ECO:0000256" key="5">
    <source>
        <dbReference type="ARBA" id="ARBA00021843"/>
    </source>
</evidence>
<dbReference type="PANTHER" id="PTHR43722">
    <property type="entry name" value="PROLINE IMINOPEPTIDASE"/>
    <property type="match status" value="1"/>
</dbReference>
<dbReference type="Proteomes" id="UP000198575">
    <property type="component" value="Unassembled WGS sequence"/>
</dbReference>
<sequence>MNDTHAARRALYPEIEPFDSGFLQVSPLHRIHYEQSGRVDGKPVVFLHGGPGAGSSPNARRFFDPARYRIILFDQRGCGRSTPHAELTANTTWDLVADIERLREHLAVDRWQVFGGSWGSTLALAYAETHPERVTELVLRGIFMLRRWELEWFYQKGCDALFPDAWEAYLAAIPVREHGDLMSAYYRRLTSDDASVRLAAAKAWSVWEGSTSYLLQDPRHIEGSAEDEFALAFARIECHYFVNGGFFERDDQLLANAHRLKGIPAVIVQGRYDVVCPMRSAWDLHRAWPEADLRVVADAGHSAFEPGIAHELIEATDRFR</sequence>
<keyword evidence="7 11" id="KW-0963">Cytoplasm</keyword>
<feature type="active site" description="Proton donor" evidence="12">
    <location>
        <position position="301"/>
    </location>
</feature>
<dbReference type="GO" id="GO:0004177">
    <property type="term" value="F:aminopeptidase activity"/>
    <property type="evidence" value="ECO:0007669"/>
    <property type="project" value="UniProtKB-UniRule"/>
</dbReference>
<reference evidence="15 16" key="1">
    <citation type="submission" date="2016-10" db="EMBL/GenBank/DDBJ databases">
        <authorList>
            <person name="de Groot N.N."/>
        </authorList>
    </citation>
    <scope>NUCLEOTIDE SEQUENCE [LARGE SCALE GENOMIC DNA]</scope>
    <source>
        <strain evidence="15 16">CGMCC 1.7659</strain>
    </source>
</reference>
<evidence type="ECO:0000256" key="9">
    <source>
        <dbReference type="ARBA" id="ARBA00022801"/>
    </source>
</evidence>
<evidence type="ECO:0000256" key="8">
    <source>
        <dbReference type="ARBA" id="ARBA00022670"/>
    </source>
</evidence>
<evidence type="ECO:0000256" key="1">
    <source>
        <dbReference type="ARBA" id="ARBA00001585"/>
    </source>
</evidence>
<dbReference type="GO" id="GO:0006508">
    <property type="term" value="P:proteolysis"/>
    <property type="evidence" value="ECO:0007669"/>
    <property type="project" value="UniProtKB-KW"/>
</dbReference>
<dbReference type="PIRSF" id="PIRSF006431">
    <property type="entry name" value="Pept_S33"/>
    <property type="match status" value="1"/>
</dbReference>
<dbReference type="SUPFAM" id="SSF53474">
    <property type="entry name" value="alpha/beta-Hydrolases"/>
    <property type="match status" value="1"/>
</dbReference>
<evidence type="ECO:0000313" key="16">
    <source>
        <dbReference type="Proteomes" id="UP000198575"/>
    </source>
</evidence>
<feature type="active site" evidence="12">
    <location>
        <position position="273"/>
    </location>
</feature>
<keyword evidence="6 11" id="KW-0031">Aminopeptidase</keyword>
<dbReference type="GO" id="GO:0005737">
    <property type="term" value="C:cytoplasm"/>
    <property type="evidence" value="ECO:0007669"/>
    <property type="project" value="UniProtKB-SubCell"/>
</dbReference>
<comment type="catalytic activity">
    <reaction evidence="1 11 13">
        <text>Release of N-terminal proline from a peptide.</text>
        <dbReference type="EC" id="3.4.11.5"/>
    </reaction>
</comment>
<dbReference type="Gene3D" id="3.40.50.1820">
    <property type="entry name" value="alpha/beta hydrolase"/>
    <property type="match status" value="1"/>
</dbReference>
<dbReference type="EMBL" id="FOVF01000001">
    <property type="protein sequence ID" value="SFM97000.1"/>
    <property type="molecule type" value="Genomic_DNA"/>
</dbReference>
<gene>
    <name evidence="15" type="ORF">SAMN05216289_101178</name>
</gene>
<feature type="active site" description="Nucleophile" evidence="12">
    <location>
        <position position="117"/>
    </location>
</feature>
<evidence type="ECO:0000256" key="13">
    <source>
        <dbReference type="RuleBase" id="RU003421"/>
    </source>
</evidence>
<dbReference type="InterPro" id="IPR029058">
    <property type="entry name" value="AB_hydrolase_fold"/>
</dbReference>
<evidence type="ECO:0000313" key="15">
    <source>
        <dbReference type="EMBL" id="SFM97000.1"/>
    </source>
</evidence>
<dbReference type="EC" id="3.4.11.5" evidence="4 11"/>
<organism evidence="15 16">
    <name type="scientific">Dokdonella immobilis</name>
    <dbReference type="NCBI Taxonomy" id="578942"/>
    <lineage>
        <taxon>Bacteria</taxon>
        <taxon>Pseudomonadati</taxon>
        <taxon>Pseudomonadota</taxon>
        <taxon>Gammaproteobacteria</taxon>
        <taxon>Lysobacterales</taxon>
        <taxon>Rhodanobacteraceae</taxon>
        <taxon>Dokdonella</taxon>
    </lineage>
</organism>
<dbReference type="Pfam" id="PF00561">
    <property type="entry name" value="Abhydrolase_1"/>
    <property type="match status" value="1"/>
</dbReference>
<proteinExistence type="inferred from homology"/>
<keyword evidence="8 11" id="KW-0645">Protease</keyword>
<evidence type="ECO:0000256" key="11">
    <source>
        <dbReference type="PIRNR" id="PIRNR006431"/>
    </source>
</evidence>
<protein>
    <recommendedName>
        <fullName evidence="5 11">Proline iminopeptidase</fullName>
        <shortName evidence="11">PIP</shortName>
        <ecNumber evidence="4 11">3.4.11.5</ecNumber>
    </recommendedName>
    <alternativeName>
        <fullName evidence="10 11">Prolyl aminopeptidase</fullName>
    </alternativeName>
</protein>
<evidence type="ECO:0000256" key="10">
    <source>
        <dbReference type="ARBA" id="ARBA00029605"/>
    </source>
</evidence>
<dbReference type="NCBIfam" id="TIGR01249">
    <property type="entry name" value="pro_imino_pep_1"/>
    <property type="match status" value="1"/>
</dbReference>
<evidence type="ECO:0000256" key="12">
    <source>
        <dbReference type="PIRSR" id="PIRSR006431-1"/>
    </source>
</evidence>
<keyword evidence="9 11" id="KW-0378">Hydrolase</keyword>
<comment type="subcellular location">
    <subcellularLocation>
        <location evidence="2 11">Cytoplasm</location>
    </subcellularLocation>
</comment>